<dbReference type="PANTHER" id="PTHR43569:SF2">
    <property type="entry name" value="AMIDOHYDROLASE-RELATED DOMAIN-CONTAINING PROTEIN"/>
    <property type="match status" value="1"/>
</dbReference>
<dbReference type="InterPro" id="IPR032466">
    <property type="entry name" value="Metal_Hydrolase"/>
</dbReference>
<dbReference type="KEGG" id="sphe:GFH32_14235"/>
<dbReference type="Proteomes" id="UP000326921">
    <property type="component" value="Chromosome"/>
</dbReference>
<sequence length="277" mass="32154">MKIDSHLHFWKYHPVKDAWITDDMDVLKSDFMPEDLLSHMSASGLALGLLVQADQSEEENRFLLDIAKEHECFPGVVGWVDFRNESIDDRLAYYASEPLMKGFRHIVQSEPDPNFLLNPQFAHGISMLKKYDFTYDVLIYPRHLDVAHRFCQEHSDQKLLIDHIGKPDIKNKNFSAWKKDIEKFKKLDHVYCKLAGLITEADWKQWKIDDFKEVLDICLSVFGSKRLMFGSDWPVCLLGGSYADVCEIIEANISQLSTDEQADVWGKTCQQFYNIQP</sequence>
<reference evidence="3 4" key="1">
    <citation type="submission" date="2019-10" db="EMBL/GenBank/DDBJ databases">
        <authorList>
            <person name="Dong K."/>
        </authorList>
    </citation>
    <scope>NUCLEOTIDE SEQUENCE [LARGE SCALE GENOMIC DNA]</scope>
    <source>
        <strain evidence="4">dk4302</strain>
    </source>
</reference>
<evidence type="ECO:0000313" key="4">
    <source>
        <dbReference type="Proteomes" id="UP000326921"/>
    </source>
</evidence>
<proteinExistence type="inferred from homology"/>
<dbReference type="Gene3D" id="3.20.20.140">
    <property type="entry name" value="Metal-dependent hydrolases"/>
    <property type="match status" value="1"/>
</dbReference>
<protein>
    <submittedName>
        <fullName evidence="3">Amidohydrolase family protein</fullName>
    </submittedName>
</protein>
<evidence type="ECO:0000256" key="1">
    <source>
        <dbReference type="ARBA" id="ARBA00038310"/>
    </source>
</evidence>
<keyword evidence="4" id="KW-1185">Reference proteome</keyword>
<feature type="domain" description="Amidohydrolase-related" evidence="2">
    <location>
        <begin position="3"/>
        <end position="274"/>
    </location>
</feature>
<dbReference type="Pfam" id="PF04909">
    <property type="entry name" value="Amidohydro_2"/>
    <property type="match status" value="1"/>
</dbReference>
<dbReference type="InterPro" id="IPR052350">
    <property type="entry name" value="Metallo-dep_Lactonases"/>
</dbReference>
<dbReference type="InterPro" id="IPR006680">
    <property type="entry name" value="Amidohydro-rel"/>
</dbReference>
<dbReference type="PANTHER" id="PTHR43569">
    <property type="entry name" value="AMIDOHYDROLASE"/>
    <property type="match status" value="1"/>
</dbReference>
<dbReference type="SUPFAM" id="SSF51556">
    <property type="entry name" value="Metallo-dependent hydrolases"/>
    <property type="match status" value="1"/>
</dbReference>
<name>A0A5Q0QIJ9_9SPHI</name>
<dbReference type="GO" id="GO:0016787">
    <property type="term" value="F:hydrolase activity"/>
    <property type="evidence" value="ECO:0007669"/>
    <property type="project" value="UniProtKB-KW"/>
</dbReference>
<comment type="similarity">
    <text evidence="1">Belongs to the metallo-dependent hydrolases superfamily.</text>
</comment>
<evidence type="ECO:0000259" key="2">
    <source>
        <dbReference type="Pfam" id="PF04909"/>
    </source>
</evidence>
<gene>
    <name evidence="3" type="ORF">GFH32_14235</name>
</gene>
<dbReference type="EMBL" id="CP045652">
    <property type="protein sequence ID" value="QGA27400.1"/>
    <property type="molecule type" value="Genomic_DNA"/>
</dbReference>
<evidence type="ECO:0000313" key="3">
    <source>
        <dbReference type="EMBL" id="QGA27400.1"/>
    </source>
</evidence>
<keyword evidence="3" id="KW-0378">Hydrolase</keyword>
<dbReference type="RefSeq" id="WP_153512237.1">
    <property type="nucleotide sequence ID" value="NZ_CP045652.1"/>
</dbReference>
<organism evidence="3 4">
    <name type="scientific">Sphingobacterium zhuxiongii</name>
    <dbReference type="NCBI Taxonomy" id="2662364"/>
    <lineage>
        <taxon>Bacteria</taxon>
        <taxon>Pseudomonadati</taxon>
        <taxon>Bacteroidota</taxon>
        <taxon>Sphingobacteriia</taxon>
        <taxon>Sphingobacteriales</taxon>
        <taxon>Sphingobacteriaceae</taxon>
        <taxon>Sphingobacterium</taxon>
    </lineage>
</organism>
<accession>A0A5Q0QIJ9</accession>
<dbReference type="AlphaFoldDB" id="A0A5Q0QIJ9"/>